<gene>
    <name evidence="1" type="ORF">UFOVP707_10</name>
</gene>
<protein>
    <submittedName>
        <fullName evidence="1">Uncharacterized protein</fullName>
    </submittedName>
</protein>
<accession>A0A6J5NLE0</accession>
<reference evidence="1" key="1">
    <citation type="submission" date="2020-04" db="EMBL/GenBank/DDBJ databases">
        <authorList>
            <person name="Chiriac C."/>
            <person name="Salcher M."/>
            <person name="Ghai R."/>
            <person name="Kavagutti S V."/>
        </authorList>
    </citation>
    <scope>NUCLEOTIDE SEQUENCE</scope>
</reference>
<dbReference type="EMBL" id="LR796684">
    <property type="protein sequence ID" value="CAB4158526.1"/>
    <property type="molecule type" value="Genomic_DNA"/>
</dbReference>
<proteinExistence type="predicted"/>
<organism evidence="1">
    <name type="scientific">uncultured Caudovirales phage</name>
    <dbReference type="NCBI Taxonomy" id="2100421"/>
    <lineage>
        <taxon>Viruses</taxon>
        <taxon>Duplodnaviria</taxon>
        <taxon>Heunggongvirae</taxon>
        <taxon>Uroviricota</taxon>
        <taxon>Caudoviricetes</taxon>
        <taxon>Peduoviridae</taxon>
        <taxon>Maltschvirus</taxon>
        <taxon>Maltschvirus maltsch</taxon>
    </lineage>
</organism>
<evidence type="ECO:0000313" key="1">
    <source>
        <dbReference type="EMBL" id="CAB4158526.1"/>
    </source>
</evidence>
<sequence length="112" mass="11997">MPDKHAPRPWHIGDETSPLISDSSGRYIAQVLVYDESGSVLPDYDANARLMAAAPELLELVRRLALITDEGDDQIKGAAYIDRAGVIRAKGSLLETINLARAAIAKATGEPA</sequence>
<name>A0A6J5NLE0_9CAUD</name>